<comment type="similarity">
    <text evidence="5">Belongs to the KdsB family.</text>
</comment>
<dbReference type="EC" id="2.7.7.38" evidence="5"/>
<keyword evidence="4 5" id="KW-0448">Lipopolysaccharide biosynthesis</keyword>
<keyword evidence="2 5" id="KW-0808">Transferase</keyword>
<dbReference type="AlphaFoldDB" id="A0A1Y5HQX5"/>
<dbReference type="NCBIfam" id="NF003950">
    <property type="entry name" value="PRK05450.1-3"/>
    <property type="match status" value="1"/>
</dbReference>
<dbReference type="CDD" id="cd02517">
    <property type="entry name" value="CMP-KDO-Synthetase"/>
    <property type="match status" value="1"/>
</dbReference>
<evidence type="ECO:0000256" key="1">
    <source>
        <dbReference type="ARBA" id="ARBA00004370"/>
    </source>
</evidence>
<dbReference type="GO" id="GO:0033468">
    <property type="term" value="P:CMP-keto-3-deoxy-D-manno-octulosonic acid biosynthetic process"/>
    <property type="evidence" value="ECO:0007669"/>
    <property type="project" value="UniProtKB-UniRule"/>
</dbReference>
<evidence type="ECO:0000256" key="5">
    <source>
        <dbReference type="HAMAP-Rule" id="MF_00057"/>
    </source>
</evidence>
<dbReference type="PANTHER" id="PTHR42866">
    <property type="entry name" value="3-DEOXY-MANNO-OCTULOSONATE CYTIDYLYLTRANSFERASE"/>
    <property type="match status" value="1"/>
</dbReference>
<evidence type="ECO:0000256" key="2">
    <source>
        <dbReference type="ARBA" id="ARBA00022679"/>
    </source>
</evidence>
<dbReference type="Pfam" id="PF02348">
    <property type="entry name" value="CTP_transf_3"/>
    <property type="match status" value="1"/>
</dbReference>
<accession>A0A1Y5HQX5</accession>
<comment type="pathway">
    <text evidence="5">Nucleotide-sugar biosynthesis; CMP-3-deoxy-D-manno-octulosonate biosynthesis; CMP-3-deoxy-D-manno-octulosonate from 3-deoxy-D-manno-octulosonate and CTP: step 1/1.</text>
</comment>
<comment type="function">
    <text evidence="5">Activates KDO (a required 8-carbon sugar) for incorporation into bacterial lipopolysaccharide in Gram-negative bacteria.</text>
</comment>
<dbReference type="UniPathway" id="UPA00358">
    <property type="reaction ID" value="UER00476"/>
</dbReference>
<evidence type="ECO:0000256" key="4">
    <source>
        <dbReference type="ARBA" id="ARBA00022985"/>
    </source>
</evidence>
<reference evidence="7" key="1">
    <citation type="journal article" date="2017" name="Proc. Natl. Acad. Sci. U.S.A.">
        <title>Simulation of Deepwater Horizon oil plume reveals substrate specialization within a complex community of hydrocarbon degraders.</title>
        <authorList>
            <person name="Hu P."/>
            <person name="Dubinsky E.A."/>
            <person name="Probst A.J."/>
            <person name="Wang J."/>
            <person name="Sieber C.M.K."/>
            <person name="Tom L.M."/>
            <person name="Gardinali P."/>
            <person name="Banfield J.F."/>
            <person name="Atlas R.M."/>
            <person name="Andersen G.L."/>
        </authorList>
    </citation>
    <scope>NUCLEOTIDE SEQUENCE [LARGE SCALE GENOMIC DNA]</scope>
</reference>
<proteinExistence type="inferred from homology"/>
<dbReference type="HAMAP" id="MF_00057">
    <property type="entry name" value="KdsB"/>
    <property type="match status" value="1"/>
</dbReference>
<organism evidence="6 7">
    <name type="scientific">Oleispira antarctica</name>
    <dbReference type="NCBI Taxonomy" id="188908"/>
    <lineage>
        <taxon>Bacteria</taxon>
        <taxon>Pseudomonadati</taxon>
        <taxon>Pseudomonadota</taxon>
        <taxon>Gammaproteobacteria</taxon>
        <taxon>Oceanospirillales</taxon>
        <taxon>Oceanospirillaceae</taxon>
        <taxon>Oleispira</taxon>
    </lineage>
</organism>
<dbReference type="PANTHER" id="PTHR42866:SF2">
    <property type="entry name" value="3-DEOXY-MANNO-OCTULOSONATE CYTIDYLYLTRANSFERASE, MITOCHONDRIAL"/>
    <property type="match status" value="1"/>
</dbReference>
<dbReference type="NCBIfam" id="NF009905">
    <property type="entry name" value="PRK13368.1"/>
    <property type="match status" value="1"/>
</dbReference>
<dbReference type="InterPro" id="IPR003329">
    <property type="entry name" value="Cytidylyl_trans"/>
</dbReference>
<dbReference type="InterPro" id="IPR029044">
    <property type="entry name" value="Nucleotide-diphossugar_trans"/>
</dbReference>
<keyword evidence="5" id="KW-0963">Cytoplasm</keyword>
<dbReference type="GO" id="GO:0009103">
    <property type="term" value="P:lipopolysaccharide biosynthetic process"/>
    <property type="evidence" value="ECO:0007669"/>
    <property type="project" value="UniProtKB-UniRule"/>
</dbReference>
<protein>
    <recommendedName>
        <fullName evidence="5">3-deoxy-manno-octulosonate cytidylyltransferase</fullName>
        <ecNumber evidence="5">2.7.7.38</ecNumber>
    </recommendedName>
    <alternativeName>
        <fullName evidence="5">CMP-2-keto-3-deoxyoctulosonic acid synthase</fullName>
        <shortName evidence="5">CKS</shortName>
        <shortName evidence="5">CMP-KDO synthase</shortName>
    </alternativeName>
</protein>
<evidence type="ECO:0000313" key="7">
    <source>
        <dbReference type="Proteomes" id="UP000227088"/>
    </source>
</evidence>
<comment type="subcellular location">
    <subcellularLocation>
        <location evidence="5">Cytoplasm</location>
    </subcellularLocation>
    <subcellularLocation>
        <location evidence="1">Membrane</location>
    </subcellularLocation>
</comment>
<dbReference type="SUPFAM" id="SSF53448">
    <property type="entry name" value="Nucleotide-diphospho-sugar transferases"/>
    <property type="match status" value="1"/>
</dbReference>
<dbReference type="GO" id="GO:0008690">
    <property type="term" value="F:3-deoxy-manno-octulosonate cytidylyltransferase activity"/>
    <property type="evidence" value="ECO:0007669"/>
    <property type="project" value="UniProtKB-UniRule"/>
</dbReference>
<dbReference type="Gene3D" id="3.90.550.10">
    <property type="entry name" value="Spore Coat Polysaccharide Biosynthesis Protein SpsA, Chain A"/>
    <property type="match status" value="1"/>
</dbReference>
<dbReference type="NCBIfam" id="TIGR00466">
    <property type="entry name" value="kdsB"/>
    <property type="match status" value="1"/>
</dbReference>
<dbReference type="InterPro" id="IPR004528">
    <property type="entry name" value="KdsB"/>
</dbReference>
<dbReference type="GO" id="GO:0016020">
    <property type="term" value="C:membrane"/>
    <property type="evidence" value="ECO:0007669"/>
    <property type="project" value="UniProtKB-SubCell"/>
</dbReference>
<dbReference type="NCBIfam" id="NF003952">
    <property type="entry name" value="PRK05450.1-5"/>
    <property type="match status" value="1"/>
</dbReference>
<evidence type="ECO:0000256" key="3">
    <source>
        <dbReference type="ARBA" id="ARBA00022695"/>
    </source>
</evidence>
<dbReference type="Proteomes" id="UP000227088">
    <property type="component" value="Unassembled WGS sequence"/>
</dbReference>
<sequence>MSDYKIVIPARYGSSRLPGKPLIQLAGKPMVQHVYERAVATGVNEVVIATDDQRIFDVAKTFGADVVMTRVDHENGTERIAEVAKLRNWKDEDVIVNLQGDEPLIPRRLIELTAMGLLNNPEAGMSSLCAPINDAHDAFDPNVVKAVLDNRGFAMYFSRAPIPWDRDLYKDGLNEVTKESAVYRHIGMYGYRVSFLKQYQDMSVTALERAESLEQLRALCYGVKIHMSVIDEPPGHGVDTPEDAVRVEALLKQLD</sequence>
<comment type="caution">
    <text evidence="6">The sequence shown here is derived from an EMBL/GenBank/DDBJ whole genome shotgun (WGS) entry which is preliminary data.</text>
</comment>
<evidence type="ECO:0000313" key="6">
    <source>
        <dbReference type="EMBL" id="OUS39731.1"/>
    </source>
</evidence>
<dbReference type="GO" id="GO:0005829">
    <property type="term" value="C:cytosol"/>
    <property type="evidence" value="ECO:0007669"/>
    <property type="project" value="TreeGrafter"/>
</dbReference>
<keyword evidence="3 5" id="KW-0548">Nucleotidyltransferase</keyword>
<dbReference type="EMBL" id="MABE01000529">
    <property type="protein sequence ID" value="OUS39731.1"/>
    <property type="molecule type" value="Genomic_DNA"/>
</dbReference>
<gene>
    <name evidence="5" type="primary">kdsB</name>
    <name evidence="6" type="ORF">A9R00_09175</name>
</gene>
<comment type="catalytic activity">
    <reaction evidence="5">
        <text>3-deoxy-alpha-D-manno-oct-2-ulosonate + CTP = CMP-3-deoxy-beta-D-manno-octulosonate + diphosphate</text>
        <dbReference type="Rhea" id="RHEA:23448"/>
        <dbReference type="ChEBI" id="CHEBI:33019"/>
        <dbReference type="ChEBI" id="CHEBI:37563"/>
        <dbReference type="ChEBI" id="CHEBI:85986"/>
        <dbReference type="ChEBI" id="CHEBI:85987"/>
        <dbReference type="EC" id="2.7.7.38"/>
    </reaction>
</comment>
<name>A0A1Y5HQX5_OLEAN</name>
<dbReference type="FunFam" id="3.90.550.10:FF:000011">
    <property type="entry name" value="3-deoxy-manno-octulosonate cytidylyltransferase"/>
    <property type="match status" value="1"/>
</dbReference>